<dbReference type="Pfam" id="PF13180">
    <property type="entry name" value="PDZ_2"/>
    <property type="match status" value="1"/>
</dbReference>
<sequence length="478" mass="51084">MTRFALTLLTSAAFLATACHAQDEVVALEEEAAVQAETLADESFREVPASQAEMQLSFAPIVRDAAPAVVNVFTTRTVQRQMDPFFERFLGRRGPQQQSALGSGVIVDSTGVIVTNNHVVEGADELRVVLHDRREFDAEVLLADERTDLAVLRIETDEPLPTLMLAQPGNAEVGDLVLAIGNPFGVGQTVTSGIVSALARTEVGVTDFAFFIQTDAAINPGNSGGALVNMDGDLIGVNSAIYSRSGGSNGIGFAIPVEMVRRVVDAALTEGELVQPWLGARLQTVTGDIANSLGLDRPRGALVADIYPGAAADEAGLQQGDIILAIDDVDVNDEPGARFRYAINAVGSESDFTVLRDGRERTISVPVEEAPGSTEPLRQAIEGRNPLAGVELVELSPAFNEAVGFDPFARGVVVLNVQRGSAADYFGFRPGDRVIELLGTRIEEIDDVESLIEGQDDLKSWPVAIERRGRLLERTLQL</sequence>
<evidence type="ECO:0000256" key="3">
    <source>
        <dbReference type="ARBA" id="ARBA00022729"/>
    </source>
</evidence>
<dbReference type="PRINTS" id="PR00834">
    <property type="entry name" value="PROTEASES2C"/>
</dbReference>
<gene>
    <name evidence="9" type="ORF">V0U79_02350</name>
</gene>
<evidence type="ECO:0000313" key="10">
    <source>
        <dbReference type="Proteomes" id="UP001354971"/>
    </source>
</evidence>
<evidence type="ECO:0000256" key="2">
    <source>
        <dbReference type="ARBA" id="ARBA00022670"/>
    </source>
</evidence>
<dbReference type="SUPFAM" id="SSF50156">
    <property type="entry name" value="PDZ domain-like"/>
    <property type="match status" value="2"/>
</dbReference>
<evidence type="ECO:0000256" key="7">
    <source>
        <dbReference type="SAM" id="SignalP"/>
    </source>
</evidence>
<dbReference type="InterPro" id="IPR001478">
    <property type="entry name" value="PDZ"/>
</dbReference>
<dbReference type="InterPro" id="IPR009003">
    <property type="entry name" value="Peptidase_S1_PA"/>
</dbReference>
<dbReference type="Pfam" id="PF13365">
    <property type="entry name" value="Trypsin_2"/>
    <property type="match status" value="1"/>
</dbReference>
<dbReference type="PANTHER" id="PTHR22939">
    <property type="entry name" value="SERINE PROTEASE FAMILY S1C HTRA-RELATED"/>
    <property type="match status" value="1"/>
</dbReference>
<evidence type="ECO:0000256" key="4">
    <source>
        <dbReference type="ARBA" id="ARBA00022737"/>
    </source>
</evidence>
<keyword evidence="2" id="KW-0645">Protease</keyword>
<feature type="domain" description="PDZ" evidence="8">
    <location>
        <begin position="392"/>
        <end position="445"/>
    </location>
</feature>
<comment type="caution">
    <text evidence="9">The sequence shown here is derived from an EMBL/GenBank/DDBJ whole genome shotgun (WGS) entry which is preliminary data.</text>
</comment>
<evidence type="ECO:0000256" key="1">
    <source>
        <dbReference type="ARBA" id="ARBA00010541"/>
    </source>
</evidence>
<dbReference type="InterPro" id="IPR036034">
    <property type="entry name" value="PDZ_sf"/>
</dbReference>
<evidence type="ECO:0000259" key="8">
    <source>
        <dbReference type="PROSITE" id="PS50106"/>
    </source>
</evidence>
<keyword evidence="3 7" id="KW-0732">Signal</keyword>
<keyword evidence="5" id="KW-0378">Hydrolase</keyword>
<keyword evidence="6" id="KW-0720">Serine protease</keyword>
<dbReference type="InterPro" id="IPR011782">
    <property type="entry name" value="Pept_S1C_Do"/>
</dbReference>
<feature type="chain" id="PRO_5046394643" evidence="7">
    <location>
        <begin position="22"/>
        <end position="478"/>
    </location>
</feature>
<reference evidence="9 10" key="1">
    <citation type="submission" date="2024-01" db="EMBL/GenBank/DDBJ databases">
        <title>Hyphobacterium bacterium isolated from marine sediment.</title>
        <authorList>
            <person name="Zhao S."/>
        </authorList>
    </citation>
    <scope>NUCLEOTIDE SEQUENCE [LARGE SCALE GENOMIC DNA]</scope>
    <source>
        <strain evidence="10">HN65</strain>
    </source>
</reference>
<dbReference type="PANTHER" id="PTHR22939:SF129">
    <property type="entry name" value="SERINE PROTEASE HTRA2, MITOCHONDRIAL"/>
    <property type="match status" value="1"/>
</dbReference>
<dbReference type="NCBIfam" id="TIGR02037">
    <property type="entry name" value="degP_htrA_DO"/>
    <property type="match status" value="1"/>
</dbReference>
<keyword evidence="10" id="KW-1185">Reference proteome</keyword>
<feature type="domain" description="PDZ" evidence="8">
    <location>
        <begin position="269"/>
        <end position="358"/>
    </location>
</feature>
<dbReference type="Gene3D" id="2.40.10.120">
    <property type="match status" value="1"/>
</dbReference>
<evidence type="ECO:0000256" key="5">
    <source>
        <dbReference type="ARBA" id="ARBA00022801"/>
    </source>
</evidence>
<dbReference type="SUPFAM" id="SSF50494">
    <property type="entry name" value="Trypsin-like serine proteases"/>
    <property type="match status" value="1"/>
</dbReference>
<dbReference type="Gene3D" id="2.30.42.10">
    <property type="match status" value="2"/>
</dbReference>
<evidence type="ECO:0000313" key="9">
    <source>
        <dbReference type="EMBL" id="MEE2525190.1"/>
    </source>
</evidence>
<accession>A0ABU7LMP2</accession>
<name>A0ABU7LMP2_9PROT</name>
<comment type="similarity">
    <text evidence="1">Belongs to the peptidase S1C family.</text>
</comment>
<proteinExistence type="inferred from homology"/>
<dbReference type="PROSITE" id="PS51257">
    <property type="entry name" value="PROKAR_LIPOPROTEIN"/>
    <property type="match status" value="1"/>
</dbReference>
<feature type="signal peptide" evidence="7">
    <location>
        <begin position="1"/>
        <end position="21"/>
    </location>
</feature>
<dbReference type="RefSeq" id="WP_330197853.1">
    <property type="nucleotide sequence ID" value="NZ_JAZDRP010000001.1"/>
</dbReference>
<dbReference type="EMBL" id="JAZDRP010000001">
    <property type="protein sequence ID" value="MEE2525190.1"/>
    <property type="molecule type" value="Genomic_DNA"/>
</dbReference>
<dbReference type="Proteomes" id="UP001354971">
    <property type="component" value="Unassembled WGS sequence"/>
</dbReference>
<dbReference type="SMART" id="SM00228">
    <property type="entry name" value="PDZ"/>
    <property type="match status" value="2"/>
</dbReference>
<protein>
    <submittedName>
        <fullName evidence="9">DegQ family serine endoprotease</fullName>
    </submittedName>
</protein>
<evidence type="ECO:0000256" key="6">
    <source>
        <dbReference type="ARBA" id="ARBA00022825"/>
    </source>
</evidence>
<keyword evidence="4" id="KW-0677">Repeat</keyword>
<dbReference type="PROSITE" id="PS50106">
    <property type="entry name" value="PDZ"/>
    <property type="match status" value="2"/>
</dbReference>
<organism evidence="9 10">
    <name type="scientific">Hyphobacterium lacteum</name>
    <dbReference type="NCBI Taxonomy" id="3116575"/>
    <lineage>
        <taxon>Bacteria</taxon>
        <taxon>Pseudomonadati</taxon>
        <taxon>Pseudomonadota</taxon>
        <taxon>Alphaproteobacteria</taxon>
        <taxon>Maricaulales</taxon>
        <taxon>Maricaulaceae</taxon>
        <taxon>Hyphobacterium</taxon>
    </lineage>
</organism>
<dbReference type="InterPro" id="IPR001940">
    <property type="entry name" value="Peptidase_S1C"/>
</dbReference>